<protein>
    <recommendedName>
        <fullName evidence="4">DUF2790 domain-containing protein</fullName>
    </recommendedName>
</protein>
<dbReference type="Proteomes" id="UP000032068">
    <property type="component" value="Unassembled WGS sequence"/>
</dbReference>
<feature type="signal peptide" evidence="1">
    <location>
        <begin position="1"/>
        <end position="19"/>
    </location>
</feature>
<proteinExistence type="predicted"/>
<accession>A0A0D0JJV8</accession>
<name>A0A0D0JJV8_9PSED</name>
<dbReference type="InterPro" id="IPR021245">
    <property type="entry name" value="DUF2790"/>
</dbReference>
<dbReference type="AlphaFoldDB" id="A0A0D0JJV8"/>
<evidence type="ECO:0000313" key="3">
    <source>
        <dbReference type="Proteomes" id="UP000032068"/>
    </source>
</evidence>
<sequence length="86" mass="9492">MKTIAIAFVALLPFTVAMAENRATHNSSDNQYRYGMNLNIARVISITDTAKTCGLVPVTMNYEDDQGERHSLRYNQLNAGPGCPDN</sequence>
<comment type="caution">
    <text evidence="2">The sequence shown here is derived from an EMBL/GenBank/DDBJ whole genome shotgun (WGS) entry which is preliminary data.</text>
</comment>
<evidence type="ECO:0000313" key="2">
    <source>
        <dbReference type="EMBL" id="KIQ06505.1"/>
    </source>
</evidence>
<dbReference type="Gene3D" id="2.30.140.50">
    <property type="entry name" value="Protein of unknown function DUF2790"/>
    <property type="match status" value="1"/>
</dbReference>
<evidence type="ECO:0008006" key="4">
    <source>
        <dbReference type="Google" id="ProtNLM"/>
    </source>
</evidence>
<evidence type="ECO:0000256" key="1">
    <source>
        <dbReference type="SAM" id="SignalP"/>
    </source>
</evidence>
<organism evidence="2 3">
    <name type="scientific">Pseudomonas fulva</name>
    <dbReference type="NCBI Taxonomy" id="47880"/>
    <lineage>
        <taxon>Bacteria</taxon>
        <taxon>Pseudomonadati</taxon>
        <taxon>Pseudomonadota</taxon>
        <taxon>Gammaproteobacteria</taxon>
        <taxon>Pseudomonadales</taxon>
        <taxon>Pseudomonadaceae</taxon>
        <taxon>Pseudomonas</taxon>
    </lineage>
</organism>
<dbReference type="RefSeq" id="WP_042551750.1">
    <property type="nucleotide sequence ID" value="NZ_JXQW01000001.1"/>
</dbReference>
<feature type="chain" id="PRO_5002231044" description="DUF2790 domain-containing protein" evidence="1">
    <location>
        <begin position="20"/>
        <end position="86"/>
    </location>
</feature>
<keyword evidence="1" id="KW-0732">Signal</keyword>
<reference evidence="2 3" key="1">
    <citation type="submission" date="2014-12" db="EMBL/GenBank/DDBJ databases">
        <title>16Stimator: statistical estimation of ribosomal gene copy numbers from draft genome assemblies.</title>
        <authorList>
            <person name="Perisin M.A."/>
            <person name="Vetter M."/>
            <person name="Gilbert J.A."/>
            <person name="Bergelson J."/>
        </authorList>
    </citation>
    <scope>NUCLEOTIDE SEQUENCE [LARGE SCALE GENOMIC DNA]</scope>
    <source>
        <strain evidence="2 3">MEJ086</strain>
    </source>
</reference>
<gene>
    <name evidence="2" type="ORF">RU08_00120</name>
</gene>
<dbReference type="Pfam" id="PF10976">
    <property type="entry name" value="DUF2790"/>
    <property type="match status" value="1"/>
</dbReference>
<dbReference type="EMBL" id="JXQW01000001">
    <property type="protein sequence ID" value="KIQ06505.1"/>
    <property type="molecule type" value="Genomic_DNA"/>
</dbReference>